<dbReference type="Proteomes" id="UP000037688">
    <property type="component" value="Unassembled WGS sequence"/>
</dbReference>
<protein>
    <submittedName>
        <fullName evidence="2">Uncharacterized protein</fullName>
    </submittedName>
</protein>
<proteinExistence type="predicted"/>
<name>A0A0M9BLY4_9BACL</name>
<dbReference type="PATRIC" id="fig|1705561.3.peg.3825"/>
<sequence>MEEHYEIILKVHNNICSNYIFELDIPHAGKMYPQSRETINQQQLQVESLRMPKADYLELHHQEHQLKSHKGQNSKLRSYASIPPFYESSNTAR</sequence>
<keyword evidence="3" id="KW-1185">Reference proteome</keyword>
<comment type="caution">
    <text evidence="2">The sequence shown here is derived from an EMBL/GenBank/DDBJ whole genome shotgun (WGS) entry which is preliminary data.</text>
</comment>
<evidence type="ECO:0000313" key="2">
    <source>
        <dbReference type="EMBL" id="KOY15030.1"/>
    </source>
</evidence>
<dbReference type="EMBL" id="LITU01000067">
    <property type="protein sequence ID" value="KOY15030.1"/>
    <property type="molecule type" value="Genomic_DNA"/>
</dbReference>
<reference evidence="2 3" key="1">
    <citation type="submission" date="2015-08" db="EMBL/GenBank/DDBJ databases">
        <title>Draft genome sequence of cellulolytic and xylanolytic Paenibacillus sp. A59, isolated from a decaying forest soil from Patagonia, Argentina.</title>
        <authorList>
            <person name="Ghio S."/>
            <person name="Caceres A.M."/>
            <person name="Talia P."/>
            <person name="Grasso D."/>
            <person name="Campos E."/>
        </authorList>
    </citation>
    <scope>NUCLEOTIDE SEQUENCE [LARGE SCALE GENOMIC DNA]</scope>
    <source>
        <strain evidence="2 3">A59</strain>
    </source>
</reference>
<gene>
    <name evidence="2" type="ORF">AMS66_18515</name>
</gene>
<accession>A0A0M9BLY4</accession>
<feature type="region of interest" description="Disordered" evidence="1">
    <location>
        <begin position="63"/>
        <end position="93"/>
    </location>
</feature>
<organism evidence="2 3">
    <name type="scientific">Paenibacillus xylanivorans</name>
    <dbReference type="NCBI Taxonomy" id="1705561"/>
    <lineage>
        <taxon>Bacteria</taxon>
        <taxon>Bacillati</taxon>
        <taxon>Bacillota</taxon>
        <taxon>Bacilli</taxon>
        <taxon>Bacillales</taxon>
        <taxon>Paenibacillaceae</taxon>
        <taxon>Paenibacillus</taxon>
    </lineage>
</organism>
<evidence type="ECO:0000256" key="1">
    <source>
        <dbReference type="SAM" id="MobiDB-lite"/>
    </source>
</evidence>
<dbReference type="AlphaFoldDB" id="A0A0M9BLY4"/>
<evidence type="ECO:0000313" key="3">
    <source>
        <dbReference type="Proteomes" id="UP000037688"/>
    </source>
</evidence>